<dbReference type="Proteomes" id="UP000636264">
    <property type="component" value="Unassembled WGS sequence"/>
</dbReference>
<evidence type="ECO:0000256" key="8">
    <source>
        <dbReference type="ARBA" id="ARBA00023277"/>
    </source>
</evidence>
<feature type="binding site" evidence="9">
    <location>
        <begin position="112"/>
        <end position="115"/>
    </location>
    <ligand>
        <name>substrate</name>
    </ligand>
</feature>
<dbReference type="Gene3D" id="3.40.190.80">
    <property type="match status" value="1"/>
</dbReference>
<comment type="subcellular location">
    <subcellularLocation>
        <location evidence="9">Cytoplasm</location>
    </subcellularLocation>
</comment>
<dbReference type="GO" id="GO:0006000">
    <property type="term" value="P:fructose metabolic process"/>
    <property type="evidence" value="ECO:0007669"/>
    <property type="project" value="TreeGrafter"/>
</dbReference>
<evidence type="ECO:0000313" key="14">
    <source>
        <dbReference type="Proteomes" id="UP000636264"/>
    </source>
</evidence>
<dbReference type="GO" id="GO:0005986">
    <property type="term" value="P:sucrose biosynthetic process"/>
    <property type="evidence" value="ECO:0007669"/>
    <property type="project" value="TreeGrafter"/>
</dbReference>
<dbReference type="PROSITE" id="PS00124">
    <property type="entry name" value="FBPASE"/>
    <property type="match status" value="1"/>
</dbReference>
<dbReference type="CDD" id="cd00354">
    <property type="entry name" value="FBPase"/>
    <property type="match status" value="1"/>
</dbReference>
<comment type="similarity">
    <text evidence="3 9 10">Belongs to the FBPase class 1 family.</text>
</comment>
<comment type="pathway">
    <text evidence="2">Carbohydrate biosynthesis; Calvin cycle.</text>
</comment>
<dbReference type="PIRSF" id="PIRSF000904">
    <property type="entry name" value="FBPtase_SBPase"/>
    <property type="match status" value="1"/>
</dbReference>
<evidence type="ECO:0000313" key="13">
    <source>
        <dbReference type="EMBL" id="GGA77853.1"/>
    </source>
</evidence>
<evidence type="ECO:0000256" key="7">
    <source>
        <dbReference type="ARBA" id="ARBA00022842"/>
    </source>
</evidence>
<dbReference type="GO" id="GO:0030388">
    <property type="term" value="P:fructose 1,6-bisphosphate metabolic process"/>
    <property type="evidence" value="ECO:0007669"/>
    <property type="project" value="TreeGrafter"/>
</dbReference>
<dbReference type="PIRSF" id="PIRSF500210">
    <property type="entry name" value="FBPtase"/>
    <property type="match status" value="1"/>
</dbReference>
<reference evidence="13" key="2">
    <citation type="submission" date="2020-09" db="EMBL/GenBank/DDBJ databases">
        <authorList>
            <person name="Sun Q."/>
            <person name="Zhou Y."/>
        </authorList>
    </citation>
    <scope>NUCLEOTIDE SEQUENCE</scope>
    <source>
        <strain evidence="13">CGMCC 1.15320</strain>
    </source>
</reference>
<dbReference type="NCBIfam" id="NF006780">
    <property type="entry name" value="PRK09293.1-4"/>
    <property type="match status" value="1"/>
</dbReference>
<dbReference type="SUPFAM" id="SSF56655">
    <property type="entry name" value="Carbohydrate phosphatase"/>
    <property type="match status" value="1"/>
</dbReference>
<evidence type="ECO:0000256" key="3">
    <source>
        <dbReference type="ARBA" id="ARBA00010941"/>
    </source>
</evidence>
<gene>
    <name evidence="9 13" type="primary">fbp</name>
    <name evidence="13" type="ORF">GCM10011385_34980</name>
</gene>
<evidence type="ECO:0000256" key="5">
    <source>
        <dbReference type="ARBA" id="ARBA00022723"/>
    </source>
</evidence>
<feature type="binding site" evidence="9">
    <location>
        <position position="90"/>
    </location>
    <ligand>
        <name>Mg(2+)</name>
        <dbReference type="ChEBI" id="CHEBI:18420"/>
        <label>1</label>
    </ligand>
</feature>
<dbReference type="Gene3D" id="3.30.540.10">
    <property type="entry name" value="Fructose-1,6-Bisphosphatase, subunit A, domain 1"/>
    <property type="match status" value="1"/>
</dbReference>
<dbReference type="PRINTS" id="PR00115">
    <property type="entry name" value="F16BPHPHTASE"/>
</dbReference>
<dbReference type="GO" id="GO:0000287">
    <property type="term" value="F:magnesium ion binding"/>
    <property type="evidence" value="ECO:0007669"/>
    <property type="project" value="UniProtKB-UniRule"/>
</dbReference>
<comment type="cofactor">
    <cofactor evidence="9">
        <name>Mg(2+)</name>
        <dbReference type="ChEBI" id="CHEBI:18420"/>
    </cofactor>
    <text evidence="9">Binds 2 magnesium ions per subunit.</text>
</comment>
<dbReference type="InterPro" id="IPR028343">
    <property type="entry name" value="FBPtase"/>
</dbReference>
<keyword evidence="8 9" id="KW-0119">Carbohydrate metabolism</keyword>
<evidence type="ECO:0000256" key="1">
    <source>
        <dbReference type="ARBA" id="ARBA00001273"/>
    </source>
</evidence>
<dbReference type="Pfam" id="PF18913">
    <property type="entry name" value="FBPase_C"/>
    <property type="match status" value="1"/>
</dbReference>
<dbReference type="HAMAP" id="MF_01855">
    <property type="entry name" value="FBPase_class1"/>
    <property type="match status" value="1"/>
</dbReference>
<feature type="binding site" evidence="9">
    <location>
        <position position="204"/>
    </location>
    <ligand>
        <name>substrate</name>
    </ligand>
</feature>
<feature type="binding site" evidence="9">
    <location>
        <begin position="256"/>
        <end position="258"/>
    </location>
    <ligand>
        <name>substrate</name>
    </ligand>
</feature>
<evidence type="ECO:0000256" key="4">
    <source>
        <dbReference type="ARBA" id="ARBA00022490"/>
    </source>
</evidence>
<dbReference type="InterPro" id="IPR000146">
    <property type="entry name" value="FBPase_class-1"/>
</dbReference>
<dbReference type="EC" id="3.1.3.11" evidence="9"/>
<dbReference type="PANTHER" id="PTHR11556">
    <property type="entry name" value="FRUCTOSE-1,6-BISPHOSPHATASE-RELATED"/>
    <property type="match status" value="1"/>
</dbReference>
<evidence type="ECO:0000256" key="9">
    <source>
        <dbReference type="HAMAP-Rule" id="MF_01855"/>
    </source>
</evidence>
<keyword evidence="5 9" id="KW-0479">Metal-binding</keyword>
<comment type="caution">
    <text evidence="9">Lacks conserved residue(s) required for the propagation of feature annotation.</text>
</comment>
<dbReference type="GO" id="GO:0006094">
    <property type="term" value="P:gluconeogenesis"/>
    <property type="evidence" value="ECO:0007669"/>
    <property type="project" value="UniProtKB-UniRule"/>
</dbReference>
<dbReference type="PANTHER" id="PTHR11556:SF35">
    <property type="entry name" value="SEDOHEPTULOSE-1,7-BISPHOSPHATASE, CHLOROPLASTIC"/>
    <property type="match status" value="1"/>
</dbReference>
<dbReference type="AlphaFoldDB" id="A0A916RZY3"/>
<comment type="subunit">
    <text evidence="9">Homotetramer.</text>
</comment>
<proteinExistence type="inferred from homology"/>
<comment type="catalytic activity">
    <reaction evidence="1 9">
        <text>beta-D-fructose 1,6-bisphosphate + H2O = beta-D-fructose 6-phosphate + phosphate</text>
        <dbReference type="Rhea" id="RHEA:11064"/>
        <dbReference type="ChEBI" id="CHEBI:15377"/>
        <dbReference type="ChEBI" id="CHEBI:32966"/>
        <dbReference type="ChEBI" id="CHEBI:43474"/>
        <dbReference type="ChEBI" id="CHEBI:57634"/>
        <dbReference type="EC" id="3.1.3.11"/>
    </reaction>
</comment>
<dbReference type="RefSeq" id="WP_188722389.1">
    <property type="nucleotide sequence ID" value="NZ_BMIF01000013.1"/>
</dbReference>
<dbReference type="InterPro" id="IPR020548">
    <property type="entry name" value="Fructose_bisphosphatase_AS"/>
</dbReference>
<comment type="caution">
    <text evidence="13">The sequence shown here is derived from an EMBL/GenBank/DDBJ whole genome shotgun (WGS) entry which is preliminary data.</text>
</comment>
<feature type="domain" description="Fructose-1-6-bisphosphatase class 1 C-terminal" evidence="12">
    <location>
        <begin position="194"/>
        <end position="327"/>
    </location>
</feature>
<feature type="binding site" evidence="9">
    <location>
        <position position="276"/>
    </location>
    <ligand>
        <name>Mg(2+)</name>
        <dbReference type="ChEBI" id="CHEBI:18420"/>
        <label>2</label>
    </ligand>
</feature>
<evidence type="ECO:0000259" key="12">
    <source>
        <dbReference type="Pfam" id="PF18913"/>
    </source>
</evidence>
<keyword evidence="7 9" id="KW-0460">Magnesium</keyword>
<dbReference type="GO" id="GO:0006002">
    <property type="term" value="P:fructose 6-phosphate metabolic process"/>
    <property type="evidence" value="ECO:0007669"/>
    <property type="project" value="TreeGrafter"/>
</dbReference>
<feature type="binding site" evidence="9">
    <location>
        <position position="112"/>
    </location>
    <ligand>
        <name>Mg(2+)</name>
        <dbReference type="ChEBI" id="CHEBI:18420"/>
        <label>2</label>
    </ligand>
</feature>
<accession>A0A916RZY3</accession>
<dbReference type="NCBIfam" id="NF006779">
    <property type="entry name" value="PRK09293.1-3"/>
    <property type="match status" value="1"/>
</dbReference>
<sequence length="348" mass="37891">MMTTTLQSFLADYASRGNDVQLAVAGTIRQLAATAVKVKELIGAGPLPDELGARRGSNGEGDDQKGLDVKADEMFLAACREARVAAYASEERPEALLLDEHAPIAVAIDPVDGSSNIDTNISIGTIFSLLPTAGVPGSNPAAPFLQAGHRQLAAGFFIYGPQLALALTLGSGTHLFAYSPAHGAFVLTPRAPQVPERTQEFAINMSNYRHWDEGIRLYVDDCLKGREGPREKDFNMRWIASMVAECYRILTRGGVYLYPGDKRRGYRDGRLRLVYEANPVALLIEQAGGAASDTLNRILDLEPESLHQRVPLVFGASREVNRVTRYLSQPSSIAERAPLFNRRGLLRA</sequence>
<organism evidence="13 14">
    <name type="scientific">Nitratireductor aestuarii</name>
    <dbReference type="NCBI Taxonomy" id="1735103"/>
    <lineage>
        <taxon>Bacteria</taxon>
        <taxon>Pseudomonadati</taxon>
        <taxon>Pseudomonadota</taxon>
        <taxon>Alphaproteobacteria</taxon>
        <taxon>Hyphomicrobiales</taxon>
        <taxon>Phyllobacteriaceae</taxon>
        <taxon>Nitratireductor</taxon>
    </lineage>
</organism>
<keyword evidence="14" id="KW-1185">Reference proteome</keyword>
<dbReference type="FunFam" id="3.40.190.80:FF:000011">
    <property type="entry name" value="Fructose-1,6-bisphosphatase class 1"/>
    <property type="match status" value="1"/>
</dbReference>
<keyword evidence="4 9" id="KW-0963">Cytoplasm</keyword>
<evidence type="ECO:0000259" key="11">
    <source>
        <dbReference type="Pfam" id="PF00316"/>
    </source>
</evidence>
<feature type="binding site" evidence="9">
    <location>
        <position position="109"/>
    </location>
    <ligand>
        <name>Mg(2+)</name>
        <dbReference type="ChEBI" id="CHEBI:18420"/>
        <label>2</label>
    </ligand>
</feature>
<evidence type="ECO:0000256" key="6">
    <source>
        <dbReference type="ARBA" id="ARBA00022801"/>
    </source>
</evidence>
<dbReference type="GO" id="GO:0005829">
    <property type="term" value="C:cytosol"/>
    <property type="evidence" value="ECO:0007669"/>
    <property type="project" value="TreeGrafter"/>
</dbReference>
<dbReference type="Pfam" id="PF00316">
    <property type="entry name" value="FBPase"/>
    <property type="match status" value="1"/>
</dbReference>
<keyword evidence="6 9" id="KW-0378">Hydrolase</keyword>
<dbReference type="InterPro" id="IPR033391">
    <property type="entry name" value="FBPase_N"/>
</dbReference>
<feature type="binding site" evidence="9">
    <location>
        <position position="109"/>
    </location>
    <ligand>
        <name>Mg(2+)</name>
        <dbReference type="ChEBI" id="CHEBI:18420"/>
        <label>1</label>
    </ligand>
</feature>
<dbReference type="GO" id="GO:0042132">
    <property type="term" value="F:fructose 1,6-bisphosphate 1-phosphatase activity"/>
    <property type="evidence" value="ECO:0007669"/>
    <property type="project" value="UniProtKB-UniRule"/>
</dbReference>
<feature type="binding site" evidence="9">
    <location>
        <position position="111"/>
    </location>
    <ligand>
        <name>Mg(2+)</name>
        <dbReference type="ChEBI" id="CHEBI:18420"/>
        <label>1</label>
    </ligand>
</feature>
<name>A0A916RZY3_9HYPH</name>
<protein>
    <recommendedName>
        <fullName evidence="9">Fructose-1,6-bisphosphatase class 1</fullName>
        <shortName evidence="9">FBPase class 1</shortName>
        <ecNumber evidence="9">3.1.3.11</ecNumber>
    </recommendedName>
    <alternativeName>
        <fullName evidence="9">D-fructose-1,6-bisphosphate 1-phosphohydrolase class 1</fullName>
    </alternativeName>
</protein>
<reference evidence="13" key="1">
    <citation type="journal article" date="2014" name="Int. J. Syst. Evol. Microbiol.">
        <title>Complete genome sequence of Corynebacterium casei LMG S-19264T (=DSM 44701T), isolated from a smear-ripened cheese.</title>
        <authorList>
            <consortium name="US DOE Joint Genome Institute (JGI-PGF)"/>
            <person name="Walter F."/>
            <person name="Albersmeier A."/>
            <person name="Kalinowski J."/>
            <person name="Ruckert C."/>
        </authorList>
    </citation>
    <scope>NUCLEOTIDE SEQUENCE</scope>
    <source>
        <strain evidence="13">CGMCC 1.15320</strain>
    </source>
</reference>
<evidence type="ECO:0000256" key="10">
    <source>
        <dbReference type="RuleBase" id="RU000508"/>
    </source>
</evidence>
<dbReference type="EMBL" id="BMIF01000013">
    <property type="protein sequence ID" value="GGA77853.1"/>
    <property type="molecule type" value="Genomic_DNA"/>
</dbReference>
<feature type="domain" description="Fructose-1-6-bisphosphatase class I N-terminal" evidence="11">
    <location>
        <begin position="29"/>
        <end position="188"/>
    </location>
</feature>
<evidence type="ECO:0000256" key="2">
    <source>
        <dbReference type="ARBA" id="ARBA00005215"/>
    </source>
</evidence>
<dbReference type="InterPro" id="IPR044015">
    <property type="entry name" value="FBPase_C_dom"/>
</dbReference>